<dbReference type="GO" id="GO:0001671">
    <property type="term" value="F:ATPase activator activity"/>
    <property type="evidence" value="ECO:0007669"/>
    <property type="project" value="InterPro"/>
</dbReference>
<evidence type="ECO:0000313" key="2">
    <source>
        <dbReference type="Proteomes" id="UP000092460"/>
    </source>
</evidence>
<dbReference type="Gene3D" id="1.10.287.110">
    <property type="entry name" value="DnaJ domain"/>
    <property type="match status" value="1"/>
</dbReference>
<keyword evidence="2" id="KW-1185">Reference proteome</keyword>
<protein>
    <submittedName>
        <fullName evidence="1">Uncharacterized protein</fullName>
    </submittedName>
</protein>
<evidence type="ECO:0000313" key="1">
    <source>
        <dbReference type="EnsemblMetazoa" id="GPPI019925-PA"/>
    </source>
</evidence>
<proteinExistence type="predicted"/>
<dbReference type="GO" id="GO:0005739">
    <property type="term" value="C:mitochondrion"/>
    <property type="evidence" value="ECO:0007669"/>
    <property type="project" value="TreeGrafter"/>
</dbReference>
<dbReference type="EnsemblMetazoa" id="GPPI019925-RA">
    <property type="protein sequence ID" value="GPPI019925-PA"/>
    <property type="gene ID" value="GPPI019925"/>
</dbReference>
<reference evidence="1" key="2">
    <citation type="submission" date="2020-05" db="UniProtKB">
        <authorList>
            <consortium name="EnsemblMetazoa"/>
        </authorList>
    </citation>
    <scope>IDENTIFICATION</scope>
    <source>
        <strain evidence="1">IAEA</strain>
    </source>
</reference>
<dbReference type="InterPro" id="IPR004640">
    <property type="entry name" value="HscB"/>
</dbReference>
<dbReference type="EMBL" id="JXJN01008890">
    <property type="status" value="NOT_ANNOTATED_CDS"/>
    <property type="molecule type" value="Genomic_DNA"/>
</dbReference>
<organism evidence="1 2">
    <name type="scientific">Glossina palpalis gambiensis</name>
    <dbReference type="NCBI Taxonomy" id="67801"/>
    <lineage>
        <taxon>Eukaryota</taxon>
        <taxon>Metazoa</taxon>
        <taxon>Ecdysozoa</taxon>
        <taxon>Arthropoda</taxon>
        <taxon>Hexapoda</taxon>
        <taxon>Insecta</taxon>
        <taxon>Pterygota</taxon>
        <taxon>Neoptera</taxon>
        <taxon>Endopterygota</taxon>
        <taxon>Diptera</taxon>
        <taxon>Brachycera</taxon>
        <taxon>Muscomorpha</taxon>
        <taxon>Hippoboscoidea</taxon>
        <taxon>Glossinidae</taxon>
        <taxon>Glossina</taxon>
    </lineage>
</organism>
<dbReference type="VEuPathDB" id="VectorBase:GPPI019925"/>
<reference evidence="2" key="1">
    <citation type="submission" date="2015-01" db="EMBL/GenBank/DDBJ databases">
        <authorList>
            <person name="Aksoy S."/>
            <person name="Warren W."/>
            <person name="Wilson R.K."/>
        </authorList>
    </citation>
    <scope>NUCLEOTIDE SEQUENCE [LARGE SCALE GENOMIC DNA]</scope>
    <source>
        <strain evidence="2">IAEA</strain>
    </source>
</reference>
<dbReference type="SUPFAM" id="SSF46565">
    <property type="entry name" value="Chaperone J-domain"/>
    <property type="match status" value="1"/>
</dbReference>
<dbReference type="PANTHER" id="PTHR14021">
    <property type="entry name" value="IRON-SULFUR CLUSTER CO-CHAPERONE PROTEIN HSCB"/>
    <property type="match status" value="1"/>
</dbReference>
<dbReference type="Proteomes" id="UP000092460">
    <property type="component" value="Unassembled WGS sequence"/>
</dbReference>
<dbReference type="STRING" id="67801.A0A1B0B5W1"/>
<dbReference type="PANTHER" id="PTHR14021:SF15">
    <property type="entry name" value="IRON-SULFUR CLUSTER CO-CHAPERONE PROTEIN HSCB"/>
    <property type="match status" value="1"/>
</dbReference>
<sequence>MSGNSSLTLSPNLTPSFLNQSPREALRRVTKFLVDAQFLNKRFRQIPSLVHPDKFGTKILREQNSSAGWRSLINKTYTTLSNEYMLKPIGFQLPGHNDALNKEFLMEIVECTKQIEEATNIKVLAKLLLKHNLQKIL</sequence>
<dbReference type="GO" id="GO:0044571">
    <property type="term" value="P:[2Fe-2S] cluster assembly"/>
    <property type="evidence" value="ECO:0007669"/>
    <property type="project" value="InterPro"/>
</dbReference>
<name>A0A1B0B5W1_9MUSC</name>
<dbReference type="AlphaFoldDB" id="A0A1B0B5W1"/>
<dbReference type="InterPro" id="IPR036869">
    <property type="entry name" value="J_dom_sf"/>
</dbReference>
<accession>A0A1B0B5W1</accession>
<dbReference type="GO" id="GO:0051087">
    <property type="term" value="F:protein-folding chaperone binding"/>
    <property type="evidence" value="ECO:0007669"/>
    <property type="project" value="InterPro"/>
</dbReference>